<dbReference type="InterPro" id="IPR041471">
    <property type="entry name" value="UvrB_inter"/>
</dbReference>
<dbReference type="Pfam" id="PF00271">
    <property type="entry name" value="Helicase_C"/>
    <property type="match status" value="1"/>
</dbReference>
<dbReference type="PATRIC" id="fig|1408281.3.peg.315"/>
<dbReference type="GO" id="GO:0003677">
    <property type="term" value="F:DNA binding"/>
    <property type="evidence" value="ECO:0007669"/>
    <property type="project" value="UniProtKB-UniRule"/>
</dbReference>
<dbReference type="GO" id="GO:0006289">
    <property type="term" value="P:nucleotide-excision repair"/>
    <property type="evidence" value="ECO:0007669"/>
    <property type="project" value="UniProtKB-UniRule"/>
</dbReference>
<feature type="domain" description="UVR" evidence="15">
    <location>
        <begin position="628"/>
        <end position="663"/>
    </location>
</feature>
<dbReference type="GO" id="GO:0005524">
    <property type="term" value="F:ATP binding"/>
    <property type="evidence" value="ECO:0007669"/>
    <property type="project" value="UniProtKB-UniRule"/>
</dbReference>
<dbReference type="Pfam" id="PF17757">
    <property type="entry name" value="UvrB_inter"/>
    <property type="match status" value="1"/>
</dbReference>
<keyword evidence="4 13" id="KW-0547">Nucleotide-binding</keyword>
<dbReference type="SUPFAM" id="SSF46600">
    <property type="entry name" value="C-terminal UvrC-binding domain of UvrB"/>
    <property type="match status" value="1"/>
</dbReference>
<dbReference type="KEGG" id="epo:Epro_0303"/>
<evidence type="ECO:0000259" key="15">
    <source>
        <dbReference type="PROSITE" id="PS50151"/>
    </source>
</evidence>
<keyword evidence="19" id="KW-1185">Reference proteome</keyword>
<feature type="binding site" evidence="13">
    <location>
        <begin position="38"/>
        <end position="45"/>
    </location>
    <ligand>
        <name>ATP</name>
        <dbReference type="ChEBI" id="CHEBI:30616"/>
    </ligand>
</feature>
<keyword evidence="6 13" id="KW-0228">DNA excision</keyword>
<comment type="similarity">
    <text evidence="2 13 14">Belongs to the UvrB family.</text>
</comment>
<evidence type="ECO:0000313" key="18">
    <source>
        <dbReference type="EMBL" id="AKL97682.1"/>
    </source>
</evidence>
<comment type="subunit">
    <text evidence="11 13 14">Forms a heterotetramer with UvrA during the search for lesions. Interacts with UvrC in an incision complex.</text>
</comment>
<dbReference type="CDD" id="cd17916">
    <property type="entry name" value="DEXHc_UvrB"/>
    <property type="match status" value="1"/>
</dbReference>
<dbReference type="Pfam" id="PF12344">
    <property type="entry name" value="UvrB"/>
    <property type="match status" value="1"/>
</dbReference>
<dbReference type="OrthoDB" id="9806651at2"/>
<dbReference type="Pfam" id="PF04851">
    <property type="entry name" value="ResIII"/>
    <property type="match status" value="1"/>
</dbReference>
<feature type="domain" description="Helicase ATP-binding" evidence="16">
    <location>
        <begin position="25"/>
        <end position="157"/>
    </location>
</feature>
<keyword evidence="3 13" id="KW-0963">Cytoplasm</keyword>
<dbReference type="PROSITE" id="PS51194">
    <property type="entry name" value="HELICASE_CTER"/>
    <property type="match status" value="1"/>
</dbReference>
<accession>A0A0G3WIH7</accession>
<comment type="subcellular location">
    <subcellularLocation>
        <location evidence="1 13 14">Cytoplasm</location>
    </subcellularLocation>
</comment>
<keyword evidence="7 13" id="KW-0067">ATP-binding</keyword>
<dbReference type="Gene3D" id="4.10.860.10">
    <property type="entry name" value="UVR domain"/>
    <property type="match status" value="1"/>
</dbReference>
<evidence type="ECO:0000259" key="16">
    <source>
        <dbReference type="PROSITE" id="PS51192"/>
    </source>
</evidence>
<dbReference type="GO" id="GO:0009381">
    <property type="term" value="F:excinuclease ABC activity"/>
    <property type="evidence" value="ECO:0007669"/>
    <property type="project" value="UniProtKB-UniRule"/>
</dbReference>
<dbReference type="SUPFAM" id="SSF52540">
    <property type="entry name" value="P-loop containing nucleoside triphosphate hydrolases"/>
    <property type="match status" value="2"/>
</dbReference>
<dbReference type="GO" id="GO:0016887">
    <property type="term" value="F:ATP hydrolysis activity"/>
    <property type="evidence" value="ECO:0007669"/>
    <property type="project" value="InterPro"/>
</dbReference>
<evidence type="ECO:0000256" key="13">
    <source>
        <dbReference type="HAMAP-Rule" id="MF_00204"/>
    </source>
</evidence>
<comment type="domain">
    <text evidence="13">The beta-hairpin motif is involved in DNA binding.</text>
</comment>
<evidence type="ECO:0000256" key="1">
    <source>
        <dbReference type="ARBA" id="ARBA00004496"/>
    </source>
</evidence>
<reference evidence="18 19" key="1">
    <citation type="submission" date="2014-09" db="EMBL/GenBank/DDBJ databases">
        <title>Complete genome sequence of Endomicrobium proavitum.</title>
        <authorList>
            <person name="Zheng H."/>
        </authorList>
    </citation>
    <scope>NUCLEOTIDE SEQUENCE [LARGE SCALE GENOMIC DNA]</scope>
    <source>
        <strain evidence="18 19">Rsa215</strain>
    </source>
</reference>
<keyword evidence="5 13" id="KW-0227">DNA damage</keyword>
<name>A0A0G3WIH7_9BACT</name>
<dbReference type="PANTHER" id="PTHR24029">
    <property type="entry name" value="UVRABC SYSTEM PROTEIN B"/>
    <property type="match status" value="1"/>
</dbReference>
<dbReference type="HAMAP" id="MF_00204">
    <property type="entry name" value="UvrB"/>
    <property type="match status" value="1"/>
</dbReference>
<dbReference type="Proteomes" id="UP000035337">
    <property type="component" value="Chromosome"/>
</dbReference>
<dbReference type="GO" id="GO:0005737">
    <property type="term" value="C:cytoplasm"/>
    <property type="evidence" value="ECO:0007669"/>
    <property type="project" value="UniProtKB-SubCell"/>
</dbReference>
<evidence type="ECO:0000256" key="2">
    <source>
        <dbReference type="ARBA" id="ARBA00008533"/>
    </source>
</evidence>
<dbReference type="InterPro" id="IPR027417">
    <property type="entry name" value="P-loop_NTPase"/>
</dbReference>
<evidence type="ECO:0000256" key="3">
    <source>
        <dbReference type="ARBA" id="ARBA00022490"/>
    </source>
</evidence>
<dbReference type="InterPro" id="IPR024759">
    <property type="entry name" value="UvrB_YAD/RRR_dom"/>
</dbReference>
<evidence type="ECO:0000256" key="4">
    <source>
        <dbReference type="ARBA" id="ARBA00022741"/>
    </source>
</evidence>
<evidence type="ECO:0000256" key="9">
    <source>
        <dbReference type="ARBA" id="ARBA00023204"/>
    </source>
</evidence>
<dbReference type="NCBIfam" id="TIGR00631">
    <property type="entry name" value="uvrb"/>
    <property type="match status" value="1"/>
</dbReference>
<dbReference type="InterPro" id="IPR036876">
    <property type="entry name" value="UVR_dom_sf"/>
</dbReference>
<dbReference type="EMBL" id="CP009498">
    <property type="protein sequence ID" value="AKL97682.1"/>
    <property type="molecule type" value="Genomic_DNA"/>
</dbReference>
<feature type="short sequence motif" description="Beta-hairpin" evidence="13">
    <location>
        <begin position="91"/>
        <end position="114"/>
    </location>
</feature>
<organism evidence="18 19">
    <name type="scientific">Endomicrobium proavitum</name>
    <dbReference type="NCBI Taxonomy" id="1408281"/>
    <lineage>
        <taxon>Bacteria</taxon>
        <taxon>Pseudomonadati</taxon>
        <taxon>Elusimicrobiota</taxon>
        <taxon>Endomicrobiia</taxon>
        <taxon>Endomicrobiales</taxon>
        <taxon>Endomicrobiaceae</taxon>
        <taxon>Endomicrobium</taxon>
    </lineage>
</organism>
<dbReference type="NCBIfam" id="NF003673">
    <property type="entry name" value="PRK05298.1"/>
    <property type="match status" value="1"/>
</dbReference>
<dbReference type="InterPro" id="IPR001650">
    <property type="entry name" value="Helicase_C-like"/>
</dbReference>
<dbReference type="RefSeq" id="WP_052569945.1">
    <property type="nucleotide sequence ID" value="NZ_CP009498.1"/>
</dbReference>
<dbReference type="SMART" id="SM00490">
    <property type="entry name" value="HELICc"/>
    <property type="match status" value="1"/>
</dbReference>
<keyword evidence="8 13" id="KW-0267">Excision nuclease</keyword>
<dbReference type="InterPro" id="IPR006935">
    <property type="entry name" value="Helicase/UvrB_N"/>
</dbReference>
<gene>
    <name evidence="13 18" type="primary">uvrB</name>
    <name evidence="18" type="ORF">Epro_0303</name>
</gene>
<dbReference type="PROSITE" id="PS51192">
    <property type="entry name" value="HELICASE_ATP_BIND_1"/>
    <property type="match status" value="1"/>
</dbReference>
<dbReference type="SMART" id="SM00487">
    <property type="entry name" value="DEXDc"/>
    <property type="match status" value="1"/>
</dbReference>
<comment type="function">
    <text evidence="13">The UvrABC repair system catalyzes the recognition and processing of DNA lesions. A damage recognition complex composed of 2 UvrA and 2 UvrB subunits scans DNA for abnormalities. Upon binding of the UvrA(2)B(2) complex to a putative damaged site, the DNA wraps around one UvrB monomer. DNA wrap is dependent on ATP binding by UvrB and probably causes local melting of the DNA helix, facilitating insertion of UvrB beta-hairpin between the DNA strands. Then UvrB probes one DNA strand for the presence of a lesion. If a lesion is found the UvrA subunits dissociate and the UvrB-DNA preincision complex is formed. This complex is subsequently bound by UvrC and the second UvrB is released. If no lesion is found, the DNA wraps around the other UvrB subunit that will check the other stand for damage.</text>
</comment>
<evidence type="ECO:0000256" key="12">
    <source>
        <dbReference type="ARBA" id="ARBA00029504"/>
    </source>
</evidence>
<dbReference type="PROSITE" id="PS50151">
    <property type="entry name" value="UVR"/>
    <property type="match status" value="1"/>
</dbReference>
<dbReference type="GO" id="GO:0009380">
    <property type="term" value="C:excinuclease repair complex"/>
    <property type="evidence" value="ECO:0007669"/>
    <property type="project" value="InterPro"/>
</dbReference>
<dbReference type="STRING" id="1408281.Epro_0303"/>
<dbReference type="GO" id="GO:0009432">
    <property type="term" value="P:SOS response"/>
    <property type="evidence" value="ECO:0007669"/>
    <property type="project" value="UniProtKB-UniRule"/>
</dbReference>
<proteinExistence type="inferred from homology"/>
<dbReference type="Pfam" id="PF02151">
    <property type="entry name" value="UVR"/>
    <property type="match status" value="1"/>
</dbReference>
<evidence type="ECO:0000256" key="6">
    <source>
        <dbReference type="ARBA" id="ARBA00022769"/>
    </source>
</evidence>
<evidence type="ECO:0000256" key="8">
    <source>
        <dbReference type="ARBA" id="ARBA00022881"/>
    </source>
</evidence>
<dbReference type="InterPro" id="IPR001943">
    <property type="entry name" value="UVR_dom"/>
</dbReference>
<dbReference type="AlphaFoldDB" id="A0A0G3WIH7"/>
<sequence>MEKFKLVSKFKPSGDQPAAIEQLVKNYNGGVNSQVLLGVTGSGKTYVMANVIEKLQKPTLIIEPNKILAAQTYAEFKSFFPNNAVEYFISYYDYYQPEAYIPSSDTYIEKDSSINDHIDRLRLKATTSLLERKDVIVVASVSCIYNLGSPKDYQNMCVEIIVGGEKSRDTIIKELVAVHYERNEIEFIRGKFRVKGDTVEIFPAYLETAIRVDFFGDDIESIKEFNPLTGEIIAKKTKAYIYPAKHFVTTQPKIDNALGTIKAELDERLALLNSQKKLLEAQRLEQRTKYDMEMLRETGFCSGVENYSRHLSGNPAGTRPTTLIDYFLQDNNDFLMIADESHISLPQIRGMYEGDRSRKQTLVDFGFRLPSALDNRPLKFPEFEKLIRKFMMVSATPGAYELERSKKNITDLVIRPTGLIDPEVVIRPINGQIQDLMQEIQKTVDKKERTLVTTLTKKMAEDLAGYLKEKGFKVEYLHSEIETLDRIEILKNLRLGKFDVLVGINLLREGLDLPEVSLVAVLDADKEGFLRSESTLIQICGRAARNVNGHVLFYADTMTGSMQRALQEMRRRRDRQIEYNVKNRITPKSIIKAVHDLDEFQNISRAENTAAMLREDGFDYKITPKNIDKVISEIEESMKEAADNLDFESATVLRDRMIELKSMKSSKKKIKQ</sequence>
<evidence type="ECO:0000259" key="17">
    <source>
        <dbReference type="PROSITE" id="PS51194"/>
    </source>
</evidence>
<protein>
    <recommendedName>
        <fullName evidence="12 13">UvrABC system protein B</fullName>
        <shortName evidence="13">Protein UvrB</shortName>
    </recommendedName>
    <alternativeName>
        <fullName evidence="13">Excinuclease ABC subunit B</fullName>
    </alternativeName>
</protein>
<evidence type="ECO:0000256" key="7">
    <source>
        <dbReference type="ARBA" id="ARBA00022840"/>
    </source>
</evidence>
<dbReference type="CDD" id="cd18790">
    <property type="entry name" value="SF2_C_UvrB"/>
    <property type="match status" value="1"/>
</dbReference>
<keyword evidence="10 13" id="KW-0742">SOS response</keyword>
<dbReference type="InterPro" id="IPR014001">
    <property type="entry name" value="Helicase_ATP-bd"/>
</dbReference>
<feature type="domain" description="Helicase C-terminal" evidence="17">
    <location>
        <begin position="432"/>
        <end position="585"/>
    </location>
</feature>
<evidence type="ECO:0000256" key="14">
    <source>
        <dbReference type="RuleBase" id="RU003587"/>
    </source>
</evidence>
<dbReference type="PANTHER" id="PTHR24029:SF0">
    <property type="entry name" value="UVRABC SYSTEM PROTEIN B"/>
    <property type="match status" value="1"/>
</dbReference>
<evidence type="ECO:0000313" key="19">
    <source>
        <dbReference type="Proteomes" id="UP000035337"/>
    </source>
</evidence>
<evidence type="ECO:0000256" key="10">
    <source>
        <dbReference type="ARBA" id="ARBA00023236"/>
    </source>
</evidence>
<evidence type="ECO:0000256" key="5">
    <source>
        <dbReference type="ARBA" id="ARBA00022763"/>
    </source>
</evidence>
<evidence type="ECO:0000256" key="11">
    <source>
        <dbReference type="ARBA" id="ARBA00026033"/>
    </source>
</evidence>
<dbReference type="InterPro" id="IPR004807">
    <property type="entry name" value="UvrB"/>
</dbReference>
<keyword evidence="9 13" id="KW-0234">DNA repair</keyword>
<dbReference type="Gene3D" id="3.40.50.300">
    <property type="entry name" value="P-loop containing nucleotide triphosphate hydrolases"/>
    <property type="match status" value="3"/>
</dbReference>